<sequence length="67" mass="7051">MLLYCRFEAVLSVALTFVVIFGTTSDPNHPPKCKCINFMSTGGINSLKSGGSVAINVSTPPPHPICA</sequence>
<dbReference type="WBParaSite" id="Pan_g6411.t1">
    <property type="protein sequence ID" value="Pan_g6411.t1"/>
    <property type="gene ID" value="Pan_g6411"/>
</dbReference>
<keyword evidence="2" id="KW-1185">Reference proteome</keyword>
<keyword evidence="1" id="KW-0732">Signal</keyword>
<feature type="signal peptide" evidence="1">
    <location>
        <begin position="1"/>
        <end position="25"/>
    </location>
</feature>
<name>A0A7E4W2Z8_PANRE</name>
<dbReference type="AlphaFoldDB" id="A0A7E4W2Z8"/>
<feature type="chain" id="PRO_5028822023" evidence="1">
    <location>
        <begin position="26"/>
        <end position="67"/>
    </location>
</feature>
<evidence type="ECO:0000256" key="1">
    <source>
        <dbReference type="SAM" id="SignalP"/>
    </source>
</evidence>
<proteinExistence type="predicted"/>
<reference evidence="2" key="1">
    <citation type="journal article" date="2013" name="Genetics">
        <title>The draft genome and transcriptome of Panagrellus redivivus are shaped by the harsh demands of a free-living lifestyle.</title>
        <authorList>
            <person name="Srinivasan J."/>
            <person name="Dillman A.R."/>
            <person name="Macchietto M.G."/>
            <person name="Heikkinen L."/>
            <person name="Lakso M."/>
            <person name="Fracchia K.M."/>
            <person name="Antoshechkin I."/>
            <person name="Mortazavi A."/>
            <person name="Wong G."/>
            <person name="Sternberg P.W."/>
        </authorList>
    </citation>
    <scope>NUCLEOTIDE SEQUENCE [LARGE SCALE GENOMIC DNA]</scope>
    <source>
        <strain evidence="2">MT8872</strain>
    </source>
</reference>
<evidence type="ECO:0000313" key="2">
    <source>
        <dbReference type="Proteomes" id="UP000492821"/>
    </source>
</evidence>
<organism evidence="2 3">
    <name type="scientific">Panagrellus redivivus</name>
    <name type="common">Microworm</name>
    <dbReference type="NCBI Taxonomy" id="6233"/>
    <lineage>
        <taxon>Eukaryota</taxon>
        <taxon>Metazoa</taxon>
        <taxon>Ecdysozoa</taxon>
        <taxon>Nematoda</taxon>
        <taxon>Chromadorea</taxon>
        <taxon>Rhabditida</taxon>
        <taxon>Tylenchina</taxon>
        <taxon>Panagrolaimomorpha</taxon>
        <taxon>Panagrolaimoidea</taxon>
        <taxon>Panagrolaimidae</taxon>
        <taxon>Panagrellus</taxon>
    </lineage>
</organism>
<reference evidence="3" key="2">
    <citation type="submission" date="2020-10" db="UniProtKB">
        <authorList>
            <consortium name="WormBaseParasite"/>
        </authorList>
    </citation>
    <scope>IDENTIFICATION</scope>
</reference>
<accession>A0A7E4W2Z8</accession>
<evidence type="ECO:0000313" key="3">
    <source>
        <dbReference type="WBParaSite" id="Pan_g6411.t1"/>
    </source>
</evidence>
<dbReference type="Proteomes" id="UP000492821">
    <property type="component" value="Unassembled WGS sequence"/>
</dbReference>
<protein>
    <submittedName>
        <fullName evidence="3">Secreted protein</fullName>
    </submittedName>
</protein>